<dbReference type="Proteomes" id="UP000282378">
    <property type="component" value="Unassembled WGS sequence"/>
</dbReference>
<proteinExistence type="predicted"/>
<reference evidence="1 2" key="1">
    <citation type="submission" date="2018-08" db="EMBL/GenBank/DDBJ databases">
        <title>Recombination of ecologically and evolutionarily significant loci maintains genetic cohesion in the Pseudomonas syringae species complex.</title>
        <authorList>
            <person name="Dillon M."/>
            <person name="Thakur S."/>
            <person name="Almeida R.N.D."/>
            <person name="Weir B.S."/>
            <person name="Guttman D.S."/>
        </authorList>
    </citation>
    <scope>NUCLEOTIDE SEQUENCE [LARGE SCALE GENOMIC DNA]</scope>
    <source>
        <strain evidence="1 2">88_10</strain>
    </source>
</reference>
<comment type="caution">
    <text evidence="1">The sequence shown here is derived from an EMBL/GenBank/DDBJ whole genome shotgun (WGS) entry which is preliminary data.</text>
</comment>
<gene>
    <name evidence="1" type="ORF">APX70_06116</name>
</gene>
<sequence length="94" mass="10872">MNEIGASSLIDEAQLLDEDVTLFMGHRFRDPLLEDWADFGWIQHARIIDRQLSLLTLKMRPVVDHHRARTSVMSVRHGVKTMTQSQAWARSFLA</sequence>
<evidence type="ECO:0000313" key="1">
    <source>
        <dbReference type="EMBL" id="RML19565.1"/>
    </source>
</evidence>
<evidence type="ECO:0000313" key="2">
    <source>
        <dbReference type="Proteomes" id="UP000282378"/>
    </source>
</evidence>
<dbReference type="EMBL" id="RBNL01004971">
    <property type="protein sequence ID" value="RML19565.1"/>
    <property type="molecule type" value="Genomic_DNA"/>
</dbReference>
<protein>
    <submittedName>
        <fullName evidence="1">Uncharacterized protein</fullName>
    </submittedName>
</protein>
<dbReference type="AlphaFoldDB" id="A0A3M2TXQ1"/>
<accession>A0A3M2TXQ1</accession>
<name>A0A3M2TXQ1_PSEYM</name>
<organism evidence="1 2">
    <name type="scientific">Pseudomonas syringae pv. maculicola</name>
    <dbReference type="NCBI Taxonomy" id="59511"/>
    <lineage>
        <taxon>Bacteria</taxon>
        <taxon>Pseudomonadati</taxon>
        <taxon>Pseudomonadota</taxon>
        <taxon>Gammaproteobacteria</taxon>
        <taxon>Pseudomonadales</taxon>
        <taxon>Pseudomonadaceae</taxon>
        <taxon>Pseudomonas</taxon>
    </lineage>
</organism>